<dbReference type="OrthoDB" id="9784896at2"/>
<feature type="chain" id="PRO_5019255255" description="Thiol:disulfide interchange protein" evidence="7">
    <location>
        <begin position="20"/>
        <end position="209"/>
    </location>
</feature>
<dbReference type="PANTHER" id="PTHR35891:SF2">
    <property type="entry name" value="THIOL:DISULFIDE INTERCHANGE PROTEIN DSBA"/>
    <property type="match status" value="1"/>
</dbReference>
<evidence type="ECO:0000313" key="10">
    <source>
        <dbReference type="Proteomes" id="UP000294412"/>
    </source>
</evidence>
<dbReference type="Pfam" id="PF01323">
    <property type="entry name" value="DSBA"/>
    <property type="match status" value="1"/>
</dbReference>
<sequence length="209" mass="24018" precursor="true">MKKIILAMIGIILAYSASSSTFSNGKNYISLDQPVTSAPQILEFFSFYCQHCYEFEKAWYNHKVLKKNFTLHHQIMRYHIMSIGGGMGKTLTHVWAIAVIMGLEEKVIFPIFEGLLINKTIFDKISLKKIFLQSTGITSTEYDSKWNDLRVLSLLDKQVKVAKDINLQSVPTILVHGRYIVKSNELDMSSIHSYINQYANIIRYLLSKK</sequence>
<evidence type="ECO:0000256" key="5">
    <source>
        <dbReference type="PIRNR" id="PIRNR001488"/>
    </source>
</evidence>
<name>A0A451D257_9GAMM</name>
<evidence type="ECO:0000313" key="9">
    <source>
        <dbReference type="EMBL" id="VFP79692.1"/>
    </source>
</evidence>
<evidence type="ECO:0000256" key="4">
    <source>
        <dbReference type="ARBA" id="ARBA00023284"/>
    </source>
</evidence>
<keyword evidence="3 5" id="KW-1015">Disulfide bond</keyword>
<evidence type="ECO:0000256" key="1">
    <source>
        <dbReference type="ARBA" id="ARBA00005791"/>
    </source>
</evidence>
<dbReference type="GO" id="GO:0016491">
    <property type="term" value="F:oxidoreductase activity"/>
    <property type="evidence" value="ECO:0007669"/>
    <property type="project" value="InterPro"/>
</dbReference>
<keyword evidence="4" id="KW-0676">Redox-active center</keyword>
<proteinExistence type="inferred from homology"/>
<dbReference type="RefSeq" id="WP_157993466.1">
    <property type="nucleotide sequence ID" value="NZ_LR217703.1"/>
</dbReference>
<evidence type="ECO:0000256" key="7">
    <source>
        <dbReference type="SAM" id="SignalP"/>
    </source>
</evidence>
<dbReference type="GO" id="GO:0042597">
    <property type="term" value="C:periplasmic space"/>
    <property type="evidence" value="ECO:0007669"/>
    <property type="project" value="UniProtKB-SubCell"/>
</dbReference>
<comment type="subcellular location">
    <subcellularLocation>
        <location evidence="5">Periplasm</location>
    </subcellularLocation>
</comment>
<comment type="similarity">
    <text evidence="1">Belongs to the thioredoxin family. DsbA subfamily.</text>
</comment>
<dbReference type="PIRSF" id="PIRSF001488">
    <property type="entry name" value="Tdi_protein"/>
    <property type="match status" value="1"/>
</dbReference>
<dbReference type="EMBL" id="LR217703">
    <property type="protein sequence ID" value="VFP79692.1"/>
    <property type="molecule type" value="Genomic_DNA"/>
</dbReference>
<dbReference type="CDD" id="cd03019">
    <property type="entry name" value="DsbA_DsbA"/>
    <property type="match status" value="1"/>
</dbReference>
<dbReference type="InterPro" id="IPR036249">
    <property type="entry name" value="Thioredoxin-like_sf"/>
</dbReference>
<organism evidence="9 10">
    <name type="scientific">Candidatus Erwinia haradaeae</name>
    <dbReference type="NCBI Taxonomy" id="1922217"/>
    <lineage>
        <taxon>Bacteria</taxon>
        <taxon>Pseudomonadati</taxon>
        <taxon>Pseudomonadota</taxon>
        <taxon>Gammaproteobacteria</taxon>
        <taxon>Enterobacterales</taxon>
        <taxon>Erwiniaceae</taxon>
        <taxon>Erwinia</taxon>
    </lineage>
</organism>
<reference evidence="9 10" key="1">
    <citation type="submission" date="2019-02" db="EMBL/GenBank/DDBJ databases">
        <authorList>
            <person name="Manzano-Marin A."/>
            <person name="Manzano-Marin A."/>
        </authorList>
    </citation>
    <scope>NUCLEOTIDE SEQUENCE [LARGE SCALE GENOMIC DNA]</scope>
    <source>
        <strain evidence="9 10">ErCicuneomaculata</strain>
    </source>
</reference>
<evidence type="ECO:0000256" key="6">
    <source>
        <dbReference type="PIRSR" id="PIRSR001488-1"/>
    </source>
</evidence>
<feature type="disulfide bond" description="Redox-active" evidence="6">
    <location>
        <begin position="49"/>
        <end position="52"/>
    </location>
</feature>
<accession>A0A451D257</accession>
<protein>
    <recommendedName>
        <fullName evidence="5">Thiol:disulfide interchange protein</fullName>
    </recommendedName>
</protein>
<keyword evidence="5" id="KW-0574">Periplasm</keyword>
<dbReference type="AlphaFoldDB" id="A0A451D257"/>
<dbReference type="InterPro" id="IPR001853">
    <property type="entry name" value="DSBA-like_thioredoxin_dom"/>
</dbReference>
<gene>
    <name evidence="9" type="primary">dsbA</name>
    <name evidence="9" type="ORF">ERCICUMA2628_239</name>
</gene>
<feature type="domain" description="DSBA-like thioredoxin" evidence="8">
    <location>
        <begin position="40"/>
        <end position="188"/>
    </location>
</feature>
<dbReference type="InterPro" id="IPR023205">
    <property type="entry name" value="DsbA/DsbL"/>
</dbReference>
<dbReference type="SUPFAM" id="SSF52833">
    <property type="entry name" value="Thioredoxin-like"/>
    <property type="match status" value="1"/>
</dbReference>
<evidence type="ECO:0000256" key="2">
    <source>
        <dbReference type="ARBA" id="ARBA00022729"/>
    </source>
</evidence>
<dbReference type="Proteomes" id="UP000294412">
    <property type="component" value="Chromosome"/>
</dbReference>
<dbReference type="InterPro" id="IPR050824">
    <property type="entry name" value="Thiol_disulfide_DsbA"/>
</dbReference>
<feature type="signal peptide" evidence="7">
    <location>
        <begin position="1"/>
        <end position="19"/>
    </location>
</feature>
<dbReference type="PANTHER" id="PTHR35891">
    <property type="entry name" value="THIOL:DISULFIDE INTERCHANGE PROTEIN DSBA"/>
    <property type="match status" value="1"/>
</dbReference>
<evidence type="ECO:0000256" key="3">
    <source>
        <dbReference type="ARBA" id="ARBA00023157"/>
    </source>
</evidence>
<evidence type="ECO:0000259" key="8">
    <source>
        <dbReference type="Pfam" id="PF01323"/>
    </source>
</evidence>
<dbReference type="Gene3D" id="3.40.30.10">
    <property type="entry name" value="Glutaredoxin"/>
    <property type="match status" value="1"/>
</dbReference>
<keyword evidence="2 7" id="KW-0732">Signal</keyword>